<evidence type="ECO:0000313" key="3">
    <source>
        <dbReference type="Proteomes" id="UP000015105"/>
    </source>
</evidence>
<keyword evidence="3" id="KW-1185">Reference proteome</keyword>
<evidence type="ECO:0000256" key="1">
    <source>
        <dbReference type="ARBA" id="ARBA00005369"/>
    </source>
</evidence>
<dbReference type="Gramene" id="AET2Gv20766000.10">
    <property type="protein sequence ID" value="AET2Gv20766000.10"/>
    <property type="gene ID" value="AET2Gv20766000"/>
</dbReference>
<dbReference type="InterPro" id="IPR029063">
    <property type="entry name" value="SAM-dependent_MTases_sf"/>
</dbReference>
<accession>A0A453C7W4</accession>
<evidence type="ECO:0000313" key="2">
    <source>
        <dbReference type="EnsemblPlants" id="AET2Gv20766000.10"/>
    </source>
</evidence>
<proteinExistence type="inferred from homology"/>
<dbReference type="EnsemblPlants" id="AET2Gv20766000.10">
    <property type="protein sequence ID" value="AET2Gv20766000.10"/>
    <property type="gene ID" value="AET2Gv20766000"/>
</dbReference>
<dbReference type="PANTHER" id="PTHR11579:SF27">
    <property type="entry name" value="PROTEIN-L-ISOASPARTATE O-METHYLTRANSFERASE"/>
    <property type="match status" value="1"/>
</dbReference>
<dbReference type="Gene3D" id="3.40.50.150">
    <property type="entry name" value="Vaccinia Virus protein VP39"/>
    <property type="match status" value="1"/>
</dbReference>
<dbReference type="Proteomes" id="UP000015105">
    <property type="component" value="Chromosome 2D"/>
</dbReference>
<comment type="similarity">
    <text evidence="1">Belongs to the methyltransferase superfamily. L-isoaspartyl/D-aspartyl protein methyltransferase family.</text>
</comment>
<dbReference type="SUPFAM" id="SSF53335">
    <property type="entry name" value="S-adenosyl-L-methionine-dependent methyltransferases"/>
    <property type="match status" value="1"/>
</dbReference>
<reference evidence="2" key="3">
    <citation type="journal article" date="2017" name="Nature">
        <title>Genome sequence of the progenitor of the wheat D genome Aegilops tauschii.</title>
        <authorList>
            <person name="Luo M.C."/>
            <person name="Gu Y.Q."/>
            <person name="Puiu D."/>
            <person name="Wang H."/>
            <person name="Twardziok S.O."/>
            <person name="Deal K.R."/>
            <person name="Huo N."/>
            <person name="Zhu T."/>
            <person name="Wang L."/>
            <person name="Wang Y."/>
            <person name="McGuire P.E."/>
            <person name="Liu S."/>
            <person name="Long H."/>
            <person name="Ramasamy R.K."/>
            <person name="Rodriguez J.C."/>
            <person name="Van S.L."/>
            <person name="Yuan L."/>
            <person name="Wang Z."/>
            <person name="Xia Z."/>
            <person name="Xiao L."/>
            <person name="Anderson O.D."/>
            <person name="Ouyang S."/>
            <person name="Liang Y."/>
            <person name="Zimin A.V."/>
            <person name="Pertea G."/>
            <person name="Qi P."/>
            <person name="Bennetzen J.L."/>
            <person name="Dai X."/>
            <person name="Dawson M.W."/>
            <person name="Muller H.G."/>
            <person name="Kugler K."/>
            <person name="Rivarola-Duarte L."/>
            <person name="Spannagl M."/>
            <person name="Mayer K.F.X."/>
            <person name="Lu F.H."/>
            <person name="Bevan M.W."/>
            <person name="Leroy P."/>
            <person name="Li P."/>
            <person name="You F.M."/>
            <person name="Sun Q."/>
            <person name="Liu Z."/>
            <person name="Lyons E."/>
            <person name="Wicker T."/>
            <person name="Salzberg S.L."/>
            <person name="Devos K.M."/>
            <person name="Dvorak J."/>
        </authorList>
    </citation>
    <scope>NUCLEOTIDE SEQUENCE [LARGE SCALE GENOMIC DNA]</scope>
    <source>
        <strain evidence="2">cv. AL8/78</strain>
    </source>
</reference>
<name>A0A453C7W4_AEGTS</name>
<dbReference type="Pfam" id="PF01135">
    <property type="entry name" value="PCMT"/>
    <property type="match status" value="1"/>
</dbReference>
<reference evidence="2" key="5">
    <citation type="journal article" date="2021" name="G3 (Bethesda)">
        <title>Aegilops tauschii genome assembly Aet v5.0 features greater sequence contiguity and improved annotation.</title>
        <authorList>
            <person name="Wang L."/>
            <person name="Zhu T."/>
            <person name="Rodriguez J.C."/>
            <person name="Deal K.R."/>
            <person name="Dubcovsky J."/>
            <person name="McGuire P.E."/>
            <person name="Lux T."/>
            <person name="Spannagl M."/>
            <person name="Mayer K.F.X."/>
            <person name="Baldrich P."/>
            <person name="Meyers B.C."/>
            <person name="Huo N."/>
            <person name="Gu Y.Q."/>
            <person name="Zhou H."/>
            <person name="Devos K.M."/>
            <person name="Bennetzen J.L."/>
            <person name="Unver T."/>
            <person name="Budak H."/>
            <person name="Gulick P.J."/>
            <person name="Galiba G."/>
            <person name="Kalapos B."/>
            <person name="Nelson D.R."/>
            <person name="Li P."/>
            <person name="You F.M."/>
            <person name="Luo M.C."/>
            <person name="Dvorak J."/>
        </authorList>
    </citation>
    <scope>NUCLEOTIDE SEQUENCE [LARGE SCALE GENOMIC DNA]</scope>
    <source>
        <strain evidence="2">cv. AL8/78</strain>
    </source>
</reference>
<reference evidence="3" key="1">
    <citation type="journal article" date="2014" name="Science">
        <title>Ancient hybridizations among the ancestral genomes of bread wheat.</title>
        <authorList>
            <consortium name="International Wheat Genome Sequencing Consortium,"/>
            <person name="Marcussen T."/>
            <person name="Sandve S.R."/>
            <person name="Heier L."/>
            <person name="Spannagl M."/>
            <person name="Pfeifer M."/>
            <person name="Jakobsen K.S."/>
            <person name="Wulff B.B."/>
            <person name="Steuernagel B."/>
            <person name="Mayer K.F."/>
            <person name="Olsen O.A."/>
        </authorList>
    </citation>
    <scope>NUCLEOTIDE SEQUENCE [LARGE SCALE GENOMIC DNA]</scope>
    <source>
        <strain evidence="3">cv. AL8/78</strain>
    </source>
</reference>
<dbReference type="GO" id="GO:0004719">
    <property type="term" value="F:protein-L-isoaspartate (D-aspartate) O-methyltransferase activity"/>
    <property type="evidence" value="ECO:0007669"/>
    <property type="project" value="InterPro"/>
</dbReference>
<dbReference type="PANTHER" id="PTHR11579">
    <property type="entry name" value="PROTEIN-L-ISOASPARTATE O-METHYLTRANSFERASE"/>
    <property type="match status" value="1"/>
</dbReference>
<evidence type="ECO:0008006" key="4">
    <source>
        <dbReference type="Google" id="ProtNLM"/>
    </source>
</evidence>
<dbReference type="AlphaFoldDB" id="A0A453C7W4"/>
<reference evidence="2" key="4">
    <citation type="submission" date="2019-03" db="UniProtKB">
        <authorList>
            <consortium name="EnsemblPlants"/>
        </authorList>
    </citation>
    <scope>IDENTIFICATION</scope>
</reference>
<reference evidence="3" key="2">
    <citation type="journal article" date="2017" name="Nat. Plants">
        <title>The Aegilops tauschii genome reveals multiple impacts of transposons.</title>
        <authorList>
            <person name="Zhao G."/>
            <person name="Zou C."/>
            <person name="Li K."/>
            <person name="Wang K."/>
            <person name="Li T."/>
            <person name="Gao L."/>
            <person name="Zhang X."/>
            <person name="Wang H."/>
            <person name="Yang Z."/>
            <person name="Liu X."/>
            <person name="Jiang W."/>
            <person name="Mao L."/>
            <person name="Kong X."/>
            <person name="Jiao Y."/>
            <person name="Jia J."/>
        </authorList>
    </citation>
    <scope>NUCLEOTIDE SEQUENCE [LARGE SCALE GENOMIC DNA]</scope>
    <source>
        <strain evidence="3">cv. AL8/78</strain>
    </source>
</reference>
<dbReference type="InterPro" id="IPR000682">
    <property type="entry name" value="PCMT"/>
</dbReference>
<dbReference type="GO" id="GO:0005737">
    <property type="term" value="C:cytoplasm"/>
    <property type="evidence" value="ECO:0007669"/>
    <property type="project" value="TreeGrafter"/>
</dbReference>
<organism evidence="2 3">
    <name type="scientific">Aegilops tauschii subsp. strangulata</name>
    <name type="common">Goatgrass</name>
    <dbReference type="NCBI Taxonomy" id="200361"/>
    <lineage>
        <taxon>Eukaryota</taxon>
        <taxon>Viridiplantae</taxon>
        <taxon>Streptophyta</taxon>
        <taxon>Embryophyta</taxon>
        <taxon>Tracheophyta</taxon>
        <taxon>Spermatophyta</taxon>
        <taxon>Magnoliopsida</taxon>
        <taxon>Liliopsida</taxon>
        <taxon>Poales</taxon>
        <taxon>Poaceae</taxon>
        <taxon>BOP clade</taxon>
        <taxon>Pooideae</taxon>
        <taxon>Triticodae</taxon>
        <taxon>Triticeae</taxon>
        <taxon>Triticinae</taxon>
        <taxon>Aegilops</taxon>
    </lineage>
</organism>
<sequence>MARERKRVVVSGCIRRSHAWTRKNGGATTCRDEAPPHCHGGPSSPHLFGPPASYSGVPLRASAMSLAAAASPSSSRFLLPSTAARRRSLHHLLAAPAPPRPPQLRRCSPYHWMAQFWAEGSLEKNNALVEYLKQYGVVRTDKVAEVMETIDRALFVPEGFTPYTDSPMPIGYNATISAPHMHATCLELLKDYLQPGMHALDVGSGLLLLTA</sequence>
<protein>
    <recommendedName>
        <fullName evidence="4">Protein-L-isoaspartate O-methyltransferase</fullName>
    </recommendedName>
</protein>